<dbReference type="KEGG" id="rsz:108844119"/>
<feature type="compositionally biased region" description="Polar residues" evidence="1">
    <location>
        <begin position="67"/>
        <end position="81"/>
    </location>
</feature>
<feature type="region of interest" description="Disordered" evidence="1">
    <location>
        <begin position="142"/>
        <end position="173"/>
    </location>
</feature>
<reference evidence="4" key="2">
    <citation type="submission" date="2025-08" db="UniProtKB">
        <authorList>
            <consortium name="RefSeq"/>
        </authorList>
    </citation>
    <scope>IDENTIFICATION</scope>
    <source>
        <tissue evidence="4">Leaf</tissue>
    </source>
</reference>
<feature type="region of interest" description="Disordered" evidence="1">
    <location>
        <begin position="266"/>
        <end position="291"/>
    </location>
</feature>
<accession>A0A6J0MK17</accession>
<evidence type="ECO:0000313" key="3">
    <source>
        <dbReference type="Proteomes" id="UP000504610"/>
    </source>
</evidence>
<name>A0A6J0MK17_RAPSA</name>
<dbReference type="GeneID" id="108844119"/>
<dbReference type="RefSeq" id="XP_018472837.1">
    <property type="nucleotide sequence ID" value="XM_018617335.2"/>
</dbReference>
<dbReference type="PANTHER" id="PTHR35482">
    <property type="entry name" value="CYTOCHROME C OXIDASE SUBUNIT"/>
    <property type="match status" value="1"/>
</dbReference>
<keyword evidence="2" id="KW-0812">Transmembrane</keyword>
<dbReference type="AlphaFoldDB" id="A0A6J0MK17"/>
<evidence type="ECO:0000313" key="4">
    <source>
        <dbReference type="RefSeq" id="XP_018472837.1"/>
    </source>
</evidence>
<dbReference type="PANTHER" id="PTHR35482:SF1">
    <property type="entry name" value="CYTOCHROME C OXIDASE SUBUNIT"/>
    <property type="match status" value="1"/>
</dbReference>
<feature type="compositionally biased region" description="Basic and acidic residues" evidence="1">
    <location>
        <begin position="101"/>
        <end position="117"/>
    </location>
</feature>
<dbReference type="Gene3D" id="1.25.40.10">
    <property type="entry name" value="Tetratricopeptide repeat domain"/>
    <property type="match status" value="1"/>
</dbReference>
<feature type="transmembrane region" description="Helical" evidence="2">
    <location>
        <begin position="450"/>
        <end position="468"/>
    </location>
</feature>
<feature type="region of interest" description="Disordered" evidence="1">
    <location>
        <begin position="101"/>
        <end position="123"/>
    </location>
</feature>
<reference evidence="3" key="1">
    <citation type="journal article" date="2019" name="Database">
        <title>The radish genome database (RadishGD): an integrated information resource for radish genomics.</title>
        <authorList>
            <person name="Yu H.J."/>
            <person name="Baek S."/>
            <person name="Lee Y.J."/>
            <person name="Cho A."/>
            <person name="Mun J.H."/>
        </authorList>
    </citation>
    <scope>NUCLEOTIDE SEQUENCE [LARGE SCALE GENOMIC DNA]</scope>
    <source>
        <strain evidence="3">cv. WK10039</strain>
    </source>
</reference>
<proteinExistence type="predicted"/>
<evidence type="ECO:0000256" key="2">
    <source>
        <dbReference type="SAM" id="Phobius"/>
    </source>
</evidence>
<dbReference type="SUPFAM" id="SSF48452">
    <property type="entry name" value="TPR-like"/>
    <property type="match status" value="1"/>
</dbReference>
<feature type="region of interest" description="Disordered" evidence="1">
    <location>
        <begin position="52"/>
        <end position="88"/>
    </location>
</feature>
<keyword evidence="2" id="KW-1133">Transmembrane helix</keyword>
<protein>
    <submittedName>
        <fullName evidence="4">LOW QUALITY PROTEIN: uncharacterized protein LOC108844119</fullName>
    </submittedName>
</protein>
<organism evidence="3 4">
    <name type="scientific">Raphanus sativus</name>
    <name type="common">Radish</name>
    <name type="synonym">Raphanus raphanistrum var. sativus</name>
    <dbReference type="NCBI Taxonomy" id="3726"/>
    <lineage>
        <taxon>Eukaryota</taxon>
        <taxon>Viridiplantae</taxon>
        <taxon>Streptophyta</taxon>
        <taxon>Embryophyta</taxon>
        <taxon>Tracheophyta</taxon>
        <taxon>Spermatophyta</taxon>
        <taxon>Magnoliopsida</taxon>
        <taxon>eudicotyledons</taxon>
        <taxon>Gunneridae</taxon>
        <taxon>Pentapetalae</taxon>
        <taxon>rosids</taxon>
        <taxon>malvids</taxon>
        <taxon>Brassicales</taxon>
        <taxon>Brassicaceae</taxon>
        <taxon>Brassiceae</taxon>
        <taxon>Raphanus</taxon>
    </lineage>
</organism>
<keyword evidence="2" id="KW-0472">Membrane</keyword>
<dbReference type="Proteomes" id="UP000504610">
    <property type="component" value="Chromosome 3"/>
</dbReference>
<gene>
    <name evidence="4" type="primary">LOC108844119</name>
</gene>
<sequence length="474" mass="53263">MGGHLETTTQVMIHNNSKEKWLNISSVSHESMASFNHSWLSSPLSEPPTFFLSPSPQPKPFKLSLLRNKSSPTPYSSSPDNSPEVEVALDPVKLALKKAEAYKKSKAEQKKPERNAAEEEEVPLSVKLAKQKADEYKMQKELGADVGVQEAKSSSREKSSVRSSNNKVEEENYIGKKKELKVSSIDFVGLGFADKKSTRGLPPGLVPVEDYFPGGDLPEVEFIVGDKTRFDKTEKELDQEGNENSDVYKPKVSTWGVFPRPRNISKTFGGGRTLQPGDSIETAEERTAREERTKQLLTAYKESIGLNIDPKLKLECEEALEKGNSLMDSGRLKEALPYYEKVMEKIVFKSELHGLAALQWSICQDSLRKADKARGMYEKLLSHPNPRVSKKARQFMFSFQAMEMLKVQGSSFMQINPGYEDYFEAFVKKDKVDYKVKEEDGETMGINETLLYVILLASPILLVFVVAAQRGNMH</sequence>
<keyword evidence="3" id="KW-1185">Reference proteome</keyword>
<dbReference type="OrthoDB" id="206869at2759"/>
<evidence type="ECO:0000256" key="1">
    <source>
        <dbReference type="SAM" id="MobiDB-lite"/>
    </source>
</evidence>
<dbReference type="InterPro" id="IPR011990">
    <property type="entry name" value="TPR-like_helical_dom_sf"/>
</dbReference>